<comment type="catalytic activity">
    <reaction evidence="14">
        <text>2 nitric oxide + NADH + 2 O2 = 2 nitrate + NAD(+) + H(+)</text>
        <dbReference type="Rhea" id="RHEA:19469"/>
        <dbReference type="ChEBI" id="CHEBI:15378"/>
        <dbReference type="ChEBI" id="CHEBI:15379"/>
        <dbReference type="ChEBI" id="CHEBI:16480"/>
        <dbReference type="ChEBI" id="CHEBI:17632"/>
        <dbReference type="ChEBI" id="CHEBI:57540"/>
        <dbReference type="ChEBI" id="CHEBI:57945"/>
        <dbReference type="EC" id="1.14.12.17"/>
    </reaction>
</comment>
<dbReference type="FunFam" id="1.10.490.10:FF:000003">
    <property type="entry name" value="Flavohemoprotein"/>
    <property type="match status" value="1"/>
</dbReference>
<evidence type="ECO:0000256" key="15">
    <source>
        <dbReference type="ARBA" id="ARBA00049433"/>
    </source>
</evidence>
<dbReference type="PANTHER" id="PTHR43396:SF3">
    <property type="entry name" value="FLAVOHEMOPROTEIN"/>
    <property type="match status" value="1"/>
</dbReference>
<dbReference type="GO" id="GO:0071949">
    <property type="term" value="F:FAD binding"/>
    <property type="evidence" value="ECO:0007669"/>
    <property type="project" value="TreeGrafter"/>
</dbReference>
<dbReference type="Gene3D" id="1.10.490.10">
    <property type="entry name" value="Globins"/>
    <property type="match status" value="1"/>
</dbReference>
<dbReference type="CDD" id="cd08922">
    <property type="entry name" value="FHb-globin"/>
    <property type="match status" value="1"/>
</dbReference>
<evidence type="ECO:0000256" key="5">
    <source>
        <dbReference type="ARBA" id="ARBA00022575"/>
    </source>
</evidence>
<evidence type="ECO:0000313" key="20">
    <source>
        <dbReference type="Proteomes" id="UP000326198"/>
    </source>
</evidence>
<accession>A0A5N7BJL9</accession>
<comment type="similarity">
    <text evidence="3">In the C-terminal section; belongs to the flavoprotein pyridine nucleotide cytochrome reductase family.</text>
</comment>
<keyword evidence="6" id="KW-0349">Heme</keyword>
<dbReference type="EC" id="1.14.12.17" evidence="4"/>
<evidence type="ECO:0000313" key="19">
    <source>
        <dbReference type="EMBL" id="KAE8381928.1"/>
    </source>
</evidence>
<dbReference type="GO" id="GO:0009636">
    <property type="term" value="P:response to toxic substance"/>
    <property type="evidence" value="ECO:0007669"/>
    <property type="project" value="UniProtKB-KW"/>
</dbReference>
<dbReference type="InterPro" id="IPR001433">
    <property type="entry name" value="OxRdtase_FAD/NAD-bd"/>
</dbReference>
<dbReference type="OrthoDB" id="436496at2759"/>
<dbReference type="GO" id="GO:0019825">
    <property type="term" value="F:oxygen binding"/>
    <property type="evidence" value="ECO:0007669"/>
    <property type="project" value="InterPro"/>
</dbReference>
<keyword evidence="13" id="KW-0520">NAD</keyword>
<reference evidence="19 20" key="1">
    <citation type="submission" date="2019-04" db="EMBL/GenBank/DDBJ databases">
        <title>Friends and foes A comparative genomics studyof 23 Aspergillus species from section Flavi.</title>
        <authorList>
            <consortium name="DOE Joint Genome Institute"/>
            <person name="Kjaerbolling I."/>
            <person name="Vesth T."/>
            <person name="Frisvad J.C."/>
            <person name="Nybo J.L."/>
            <person name="Theobald S."/>
            <person name="Kildgaard S."/>
            <person name="Isbrandt T."/>
            <person name="Kuo A."/>
            <person name="Sato A."/>
            <person name="Lyhne E.K."/>
            <person name="Kogle M.E."/>
            <person name="Wiebenga A."/>
            <person name="Kun R.S."/>
            <person name="Lubbers R.J."/>
            <person name="Makela M.R."/>
            <person name="Barry K."/>
            <person name="Chovatia M."/>
            <person name="Clum A."/>
            <person name="Daum C."/>
            <person name="Haridas S."/>
            <person name="He G."/>
            <person name="LaButti K."/>
            <person name="Lipzen A."/>
            <person name="Mondo S."/>
            <person name="Riley R."/>
            <person name="Salamov A."/>
            <person name="Simmons B.A."/>
            <person name="Magnuson J.K."/>
            <person name="Henrissat B."/>
            <person name="Mortensen U.H."/>
            <person name="Larsen T.O."/>
            <person name="Devries R.P."/>
            <person name="Grigoriev I.V."/>
            <person name="Machida M."/>
            <person name="Baker S.E."/>
            <person name="Andersen M.R."/>
        </authorList>
    </citation>
    <scope>NUCLEOTIDE SEQUENCE [LARGE SCALE GENOMIC DNA]</scope>
    <source>
        <strain evidence="19 20">IBT 29228</strain>
    </source>
</reference>
<evidence type="ECO:0000256" key="10">
    <source>
        <dbReference type="ARBA" id="ARBA00022857"/>
    </source>
</evidence>
<keyword evidence="7" id="KW-0285">Flavoprotein</keyword>
<dbReference type="NCBIfam" id="NF009805">
    <property type="entry name" value="PRK13289.1"/>
    <property type="match status" value="1"/>
</dbReference>
<evidence type="ECO:0000256" key="9">
    <source>
        <dbReference type="ARBA" id="ARBA00022827"/>
    </source>
</evidence>
<dbReference type="GO" id="GO:0046872">
    <property type="term" value="F:metal ion binding"/>
    <property type="evidence" value="ECO:0007669"/>
    <property type="project" value="UniProtKB-KW"/>
</dbReference>
<dbReference type="InterPro" id="IPR017927">
    <property type="entry name" value="FAD-bd_FR_type"/>
</dbReference>
<dbReference type="InterPro" id="IPR012292">
    <property type="entry name" value="Globin/Proto"/>
</dbReference>
<dbReference type="SUPFAM" id="SSF63380">
    <property type="entry name" value="Riboflavin synthase domain-like"/>
    <property type="match status" value="1"/>
</dbReference>
<dbReference type="GO" id="GO:0020037">
    <property type="term" value="F:heme binding"/>
    <property type="evidence" value="ECO:0007669"/>
    <property type="project" value="InterPro"/>
</dbReference>
<evidence type="ECO:0000256" key="3">
    <source>
        <dbReference type="ARBA" id="ARBA00006401"/>
    </source>
</evidence>
<dbReference type="FunFam" id="2.40.30.10:FF:000034">
    <property type="entry name" value="Flavohemoprotein"/>
    <property type="match status" value="1"/>
</dbReference>
<keyword evidence="5" id="KW-0216">Detoxification</keyword>
<dbReference type="FunFam" id="3.40.50.80:FF:000010">
    <property type="entry name" value="Flavohemoprotein"/>
    <property type="match status" value="1"/>
</dbReference>
<evidence type="ECO:0000256" key="4">
    <source>
        <dbReference type="ARBA" id="ARBA00012229"/>
    </source>
</evidence>
<keyword evidence="9" id="KW-0274">FAD</keyword>
<dbReference type="GO" id="GO:0071500">
    <property type="term" value="P:cellular response to nitrosative stress"/>
    <property type="evidence" value="ECO:0007669"/>
    <property type="project" value="TreeGrafter"/>
</dbReference>
<evidence type="ECO:0000256" key="6">
    <source>
        <dbReference type="ARBA" id="ARBA00022617"/>
    </source>
</evidence>
<dbReference type="InterPro" id="IPR009050">
    <property type="entry name" value="Globin-like_sf"/>
</dbReference>
<keyword evidence="20" id="KW-1185">Reference proteome</keyword>
<comment type="cofactor">
    <cofactor evidence="2">
        <name>FAD</name>
        <dbReference type="ChEBI" id="CHEBI:57692"/>
    </cofactor>
</comment>
<evidence type="ECO:0000256" key="7">
    <source>
        <dbReference type="ARBA" id="ARBA00022630"/>
    </source>
</evidence>
<evidence type="ECO:0000256" key="12">
    <source>
        <dbReference type="ARBA" id="ARBA00023004"/>
    </source>
</evidence>
<keyword evidence="11" id="KW-0560">Oxidoreductase</keyword>
<protein>
    <recommendedName>
        <fullName evidence="4">nitric oxide dioxygenase</fullName>
        <ecNumber evidence="4">1.14.12.17</ecNumber>
    </recommendedName>
</protein>
<dbReference type="PROSITE" id="PS01033">
    <property type="entry name" value="GLOBIN"/>
    <property type="match status" value="1"/>
</dbReference>
<sequence>MPLSPEQIQLIKATVPVLQQHGTNITTVFYQNMLTAHPELNAVFNNANKVNGHQPRALAGALFAYAAHIDDLGALSPAVELICNKHASLYIQPDQYQIVGKFLLEAMGQVLGDALTPEILDAWATAYWQLADLMIGREAELYKQADGWTDFRHFRIAKKVPESSEITSFYLEPVDGKPLPKFRPGQYISVQVFVDTLKFPQCRQYSLSDAPRSDYYRISVKKEAGLNTSDPDAPTHPGYVSNILHAKINEGDVVKVSHPFGDFFLSDAETSSPIVLIAAGVGLTPLTSILKTLTSNPPDAPQRKIHFIHGARSAATRAFKKDIDSLTEKYQDLHATFFETNPAAEEKQGEDYDYQGRVDIAKLDRSKDLFLDDATTEYYVCGPDSFMTGTRAALAAAGVSEDRIKLELFGTGGVPA</sequence>
<gene>
    <name evidence="19" type="ORF">BDV26DRAFT_254548</name>
</gene>
<dbReference type="InterPro" id="IPR017938">
    <property type="entry name" value="Riboflavin_synthase-like_b-brl"/>
</dbReference>
<dbReference type="AlphaFoldDB" id="A0A5N7BJL9"/>
<name>A0A5N7BJL9_9EURO</name>
<dbReference type="EMBL" id="ML736166">
    <property type="protein sequence ID" value="KAE8381928.1"/>
    <property type="molecule type" value="Genomic_DNA"/>
</dbReference>
<comment type="catalytic activity">
    <reaction evidence="15">
        <text>2 nitric oxide + NADPH + 2 O2 = 2 nitrate + NADP(+) + H(+)</text>
        <dbReference type="Rhea" id="RHEA:19465"/>
        <dbReference type="ChEBI" id="CHEBI:15378"/>
        <dbReference type="ChEBI" id="CHEBI:15379"/>
        <dbReference type="ChEBI" id="CHEBI:16480"/>
        <dbReference type="ChEBI" id="CHEBI:17632"/>
        <dbReference type="ChEBI" id="CHEBI:57783"/>
        <dbReference type="ChEBI" id="CHEBI:58349"/>
        <dbReference type="EC" id="1.14.12.17"/>
    </reaction>
</comment>
<feature type="domain" description="Globin" evidence="17">
    <location>
        <begin position="2"/>
        <end position="139"/>
    </location>
</feature>
<evidence type="ECO:0000259" key="18">
    <source>
        <dbReference type="PROSITE" id="PS51384"/>
    </source>
</evidence>
<dbReference type="Proteomes" id="UP000326198">
    <property type="component" value="Unassembled WGS sequence"/>
</dbReference>
<evidence type="ECO:0000256" key="16">
    <source>
        <dbReference type="ARBA" id="ARBA00056398"/>
    </source>
</evidence>
<dbReference type="Pfam" id="PF00175">
    <property type="entry name" value="NAD_binding_1"/>
    <property type="match status" value="1"/>
</dbReference>
<comment type="function">
    <text evidence="16">In the presence of oxygen and NADH, it has NADH oxidase activity, which leads to the generation of superoxide and H(2)O(2). Under anaerobic conditions, it also exhibits nitric oxide reductase and FAD reductase activities. However, all these reactions are much lower than NOD activity.</text>
</comment>
<dbReference type="GO" id="GO:0046210">
    <property type="term" value="P:nitric oxide catabolic process"/>
    <property type="evidence" value="ECO:0007669"/>
    <property type="project" value="TreeGrafter"/>
</dbReference>
<evidence type="ECO:0000256" key="1">
    <source>
        <dbReference type="ARBA" id="ARBA00001970"/>
    </source>
</evidence>
<comment type="cofactor">
    <cofactor evidence="1">
        <name>heme b</name>
        <dbReference type="ChEBI" id="CHEBI:60344"/>
    </cofactor>
</comment>
<dbReference type="InterPro" id="IPR000971">
    <property type="entry name" value="Globin"/>
</dbReference>
<keyword evidence="12" id="KW-0408">Iron</keyword>
<dbReference type="GO" id="GO:0008941">
    <property type="term" value="F:nitric oxide dioxygenase NAD(P)H activity"/>
    <property type="evidence" value="ECO:0007669"/>
    <property type="project" value="UniProtKB-EC"/>
</dbReference>
<dbReference type="Gene3D" id="3.40.50.80">
    <property type="entry name" value="Nucleotide-binding domain of ferredoxin-NADP reductase (FNR) module"/>
    <property type="match status" value="1"/>
</dbReference>
<dbReference type="PROSITE" id="PS51384">
    <property type="entry name" value="FAD_FR"/>
    <property type="match status" value="1"/>
</dbReference>
<dbReference type="CDD" id="cd06184">
    <property type="entry name" value="flavohem_like_fad_nad_binding"/>
    <property type="match status" value="1"/>
</dbReference>
<evidence type="ECO:0000256" key="2">
    <source>
        <dbReference type="ARBA" id="ARBA00001974"/>
    </source>
</evidence>
<dbReference type="InterPro" id="IPR039261">
    <property type="entry name" value="FNR_nucleotide-bd"/>
</dbReference>
<dbReference type="SUPFAM" id="SSF52343">
    <property type="entry name" value="Ferredoxin reductase-like, C-terminal NADP-linked domain"/>
    <property type="match status" value="1"/>
</dbReference>
<feature type="domain" description="FAD-binding FR-type" evidence="18">
    <location>
        <begin position="149"/>
        <end position="266"/>
    </location>
</feature>
<keyword evidence="10" id="KW-0521">NADP</keyword>
<evidence type="ECO:0000256" key="13">
    <source>
        <dbReference type="ARBA" id="ARBA00023027"/>
    </source>
</evidence>
<organism evidence="19 20">
    <name type="scientific">Aspergillus bertholletiae</name>
    <dbReference type="NCBI Taxonomy" id="1226010"/>
    <lineage>
        <taxon>Eukaryota</taxon>
        <taxon>Fungi</taxon>
        <taxon>Dikarya</taxon>
        <taxon>Ascomycota</taxon>
        <taxon>Pezizomycotina</taxon>
        <taxon>Eurotiomycetes</taxon>
        <taxon>Eurotiomycetidae</taxon>
        <taxon>Eurotiales</taxon>
        <taxon>Aspergillaceae</taxon>
        <taxon>Aspergillus</taxon>
        <taxon>Aspergillus subgen. Circumdati</taxon>
    </lineage>
</organism>
<evidence type="ECO:0000256" key="14">
    <source>
        <dbReference type="ARBA" id="ARBA00048649"/>
    </source>
</evidence>
<dbReference type="PANTHER" id="PTHR43396">
    <property type="entry name" value="FLAVOHEMOPROTEIN"/>
    <property type="match status" value="1"/>
</dbReference>
<dbReference type="Pfam" id="PF00042">
    <property type="entry name" value="Globin"/>
    <property type="match status" value="1"/>
</dbReference>
<proteinExistence type="inferred from homology"/>
<dbReference type="Gene3D" id="2.40.30.10">
    <property type="entry name" value="Translation factors"/>
    <property type="match status" value="1"/>
</dbReference>
<evidence type="ECO:0000259" key="17">
    <source>
        <dbReference type="PROSITE" id="PS01033"/>
    </source>
</evidence>
<evidence type="ECO:0000256" key="11">
    <source>
        <dbReference type="ARBA" id="ARBA00023002"/>
    </source>
</evidence>
<keyword evidence="8" id="KW-0479">Metal-binding</keyword>
<dbReference type="SUPFAM" id="SSF46458">
    <property type="entry name" value="Globin-like"/>
    <property type="match status" value="1"/>
</dbReference>
<evidence type="ECO:0000256" key="8">
    <source>
        <dbReference type="ARBA" id="ARBA00022723"/>
    </source>
</evidence>